<reference evidence="5" key="1">
    <citation type="submission" date="2015-10" db="EMBL/GenBank/DDBJ databases">
        <authorList>
            <person name="Devillers H."/>
        </authorList>
    </citation>
    <scope>NUCLEOTIDE SEQUENCE [LARGE SCALE GENOMIC DNA]</scope>
</reference>
<accession>A0A0P1KLU5</accession>
<dbReference type="InterPro" id="IPR020485">
    <property type="entry name" value="Spg4"/>
</dbReference>
<dbReference type="EMBL" id="LN890560">
    <property type="protein sequence ID" value="CUS20683.1"/>
    <property type="molecule type" value="Genomic_DNA"/>
</dbReference>
<name>A0A0P1KLU5_9SACH</name>
<dbReference type="Proteomes" id="UP000236544">
    <property type="component" value="Unassembled WGS sequence"/>
</dbReference>
<gene>
    <name evidence="4" type="ORF">LAQU0_S01e12244g</name>
</gene>
<organism evidence="4 5">
    <name type="scientific">Lachancea quebecensis</name>
    <dbReference type="NCBI Taxonomy" id="1654605"/>
    <lineage>
        <taxon>Eukaryota</taxon>
        <taxon>Fungi</taxon>
        <taxon>Dikarya</taxon>
        <taxon>Ascomycota</taxon>
        <taxon>Saccharomycotina</taxon>
        <taxon>Saccharomycetes</taxon>
        <taxon>Saccharomycetales</taxon>
        <taxon>Saccharomycetaceae</taxon>
        <taxon>Lachancea</taxon>
    </lineage>
</organism>
<evidence type="ECO:0000313" key="4">
    <source>
        <dbReference type="EMBL" id="CUS20683.1"/>
    </source>
</evidence>
<sequence length="111" mass="12378">MVGIFDAFEVYNKKKHSSNPHMFGSASNTGGTKTDYVYSSEYRAPKKNKLTKDEILVQDNEHADGAKATLAENATQAGMPNMVDLSKLSQHELESLMKNLRKGEPNNRVNF</sequence>
<keyword evidence="5" id="KW-1185">Reference proteome</keyword>
<dbReference type="OrthoDB" id="4067991at2759"/>
<dbReference type="AlphaFoldDB" id="A0A0P1KLU5"/>
<dbReference type="Pfam" id="PF17325">
    <property type="entry name" value="SPG4"/>
    <property type="match status" value="1"/>
</dbReference>
<protein>
    <recommendedName>
        <fullName evidence="3">Stationary phase protein 4</fullName>
    </recommendedName>
</protein>
<evidence type="ECO:0000313" key="5">
    <source>
        <dbReference type="Proteomes" id="UP000236544"/>
    </source>
</evidence>
<evidence type="ECO:0000256" key="2">
    <source>
        <dbReference type="ARBA" id="ARBA00007045"/>
    </source>
</evidence>
<proteinExistence type="inferred from homology"/>
<comment type="similarity">
    <text evidence="2">Belongs to the SPG4 family.</text>
</comment>
<evidence type="ECO:0000256" key="3">
    <source>
        <dbReference type="ARBA" id="ARBA00020398"/>
    </source>
</evidence>
<comment type="function">
    <text evidence="1">Stationary phase-essential protein not required for growth on nonfermentable carbon sources.</text>
</comment>
<evidence type="ECO:0000256" key="1">
    <source>
        <dbReference type="ARBA" id="ARBA00003155"/>
    </source>
</evidence>